<dbReference type="EMBL" id="BKCG01000008">
    <property type="protein sequence ID" value="GER60483.1"/>
    <property type="molecule type" value="Genomic_DNA"/>
</dbReference>
<feature type="signal peptide" evidence="2">
    <location>
        <begin position="1"/>
        <end position="19"/>
    </location>
</feature>
<dbReference type="AlphaFoldDB" id="A0A5J4J3M6"/>
<evidence type="ECO:0000259" key="3">
    <source>
        <dbReference type="Pfam" id="PF18962"/>
    </source>
</evidence>
<feature type="chain" id="PRO_5023843675" description="Secretion system C-terminal sorting domain-containing protein" evidence="2">
    <location>
        <begin position="20"/>
        <end position="296"/>
    </location>
</feature>
<evidence type="ECO:0000313" key="4">
    <source>
        <dbReference type="EMBL" id="GER60483.1"/>
    </source>
</evidence>
<protein>
    <recommendedName>
        <fullName evidence="3">Secretion system C-terminal sorting domain-containing protein</fullName>
    </recommendedName>
</protein>
<evidence type="ECO:0000313" key="5">
    <source>
        <dbReference type="Proteomes" id="UP000326509"/>
    </source>
</evidence>
<gene>
    <name evidence="4" type="ORF">ULMA_25910</name>
</gene>
<reference evidence="4 5" key="1">
    <citation type="submission" date="2019-08" db="EMBL/GenBank/DDBJ databases">
        <title>Draft genome sequence of Ulvibacter marinus type strain NBRC 109484.</title>
        <authorList>
            <person name="Kawano K."/>
            <person name="Ushijima N."/>
            <person name="Kihara M."/>
            <person name="Itoh H."/>
        </authorList>
    </citation>
    <scope>NUCLEOTIDE SEQUENCE [LARGE SCALE GENOMIC DNA]</scope>
    <source>
        <strain evidence="4 5">NBRC 109484</strain>
    </source>
</reference>
<sequence length="296" mass="33043">MIKKIVFVISIILCSHLSAQDYTPLLADVNEWQFSTCFLGDCTKDVYYTDGDTLVDNKSYKILDGYHYISRTFLLREDISEKQVFLLTIVNGVKREHLLYDFSLEIGDEILMKNPFTPFPENGGMFTLSSIESLPLVDGSNYKHYTFSPSPGNTISSTNAVWIEGVGSLSIINAPGGEPDFDDVGELSCSFRDGNSFYSNFERVDVCEQVILDIPDNKSKSAIVVVSTDSKLKILNTQEVVSVEVYSLDGKLVENIHNEEQLESLQIKRNPLSNGVYILVFTSVNGLLSSKQVIVD</sequence>
<proteinExistence type="predicted"/>
<evidence type="ECO:0000256" key="2">
    <source>
        <dbReference type="SAM" id="SignalP"/>
    </source>
</evidence>
<keyword evidence="5" id="KW-1185">Reference proteome</keyword>
<accession>A0A5J4J3M6</accession>
<dbReference type="InterPro" id="IPR026444">
    <property type="entry name" value="Secre_tail"/>
</dbReference>
<organism evidence="4 5">
    <name type="scientific">Patiriisocius marinus</name>
    <dbReference type="NCBI Taxonomy" id="1397112"/>
    <lineage>
        <taxon>Bacteria</taxon>
        <taxon>Pseudomonadati</taxon>
        <taxon>Bacteroidota</taxon>
        <taxon>Flavobacteriia</taxon>
        <taxon>Flavobacteriales</taxon>
        <taxon>Flavobacteriaceae</taxon>
        <taxon>Patiriisocius</taxon>
    </lineage>
</organism>
<feature type="domain" description="Secretion system C-terminal sorting" evidence="3">
    <location>
        <begin position="230"/>
        <end position="294"/>
    </location>
</feature>
<evidence type="ECO:0000256" key="1">
    <source>
        <dbReference type="ARBA" id="ARBA00022729"/>
    </source>
</evidence>
<dbReference type="NCBIfam" id="TIGR04183">
    <property type="entry name" value="Por_Secre_tail"/>
    <property type="match status" value="1"/>
</dbReference>
<keyword evidence="1 2" id="KW-0732">Signal</keyword>
<comment type="caution">
    <text evidence="4">The sequence shown here is derived from an EMBL/GenBank/DDBJ whole genome shotgun (WGS) entry which is preliminary data.</text>
</comment>
<dbReference type="Proteomes" id="UP000326509">
    <property type="component" value="Unassembled WGS sequence"/>
</dbReference>
<dbReference type="OrthoDB" id="1413366at2"/>
<dbReference type="Pfam" id="PF18962">
    <property type="entry name" value="Por_Secre_tail"/>
    <property type="match status" value="1"/>
</dbReference>
<dbReference type="RefSeq" id="WP_151674919.1">
    <property type="nucleotide sequence ID" value="NZ_BKCG01000008.1"/>
</dbReference>
<name>A0A5J4J3M6_9FLAO</name>